<evidence type="ECO:0000259" key="10">
    <source>
        <dbReference type="Pfam" id="PF00361"/>
    </source>
</evidence>
<evidence type="ECO:0000256" key="1">
    <source>
        <dbReference type="ARBA" id="ARBA00004651"/>
    </source>
</evidence>
<evidence type="ECO:0000256" key="7">
    <source>
        <dbReference type="ARBA" id="ARBA00023136"/>
    </source>
</evidence>
<feature type="transmembrane region" description="Helical" evidence="9">
    <location>
        <begin position="372"/>
        <end position="399"/>
    </location>
</feature>
<dbReference type="GO" id="GO:0008137">
    <property type="term" value="F:NADH dehydrogenase (ubiquinone) activity"/>
    <property type="evidence" value="ECO:0007669"/>
    <property type="project" value="InterPro"/>
</dbReference>
<dbReference type="PANTHER" id="PTHR42682">
    <property type="entry name" value="HYDROGENASE-4 COMPONENT F"/>
    <property type="match status" value="1"/>
</dbReference>
<keyword evidence="13" id="KW-1185">Reference proteome</keyword>
<dbReference type="GO" id="GO:0016491">
    <property type="term" value="F:oxidoreductase activity"/>
    <property type="evidence" value="ECO:0007669"/>
    <property type="project" value="UniProtKB-KW"/>
</dbReference>
<reference evidence="12 13" key="1">
    <citation type="submission" date="2018-08" db="EMBL/GenBank/DDBJ databases">
        <title>A genome reference for cultivated species of the human gut microbiota.</title>
        <authorList>
            <person name="Zou Y."/>
            <person name="Xue W."/>
            <person name="Luo G."/>
        </authorList>
    </citation>
    <scope>NUCLEOTIDE SEQUENCE [LARGE SCALE GENOMIC DNA]</scope>
    <source>
        <strain evidence="12 13">AM28-39</strain>
    </source>
</reference>
<comment type="similarity">
    <text evidence="2">Belongs to the CPA3 antiporters (TC 2.A.63) subunit A family.</text>
</comment>
<organism evidence="12 13">
    <name type="scientific">Coprococcus catus</name>
    <dbReference type="NCBI Taxonomy" id="116085"/>
    <lineage>
        <taxon>Bacteria</taxon>
        <taxon>Bacillati</taxon>
        <taxon>Bacillota</taxon>
        <taxon>Clostridia</taxon>
        <taxon>Lachnospirales</taxon>
        <taxon>Lachnospiraceae</taxon>
        <taxon>Coprococcus</taxon>
    </lineage>
</organism>
<feature type="transmembrane region" description="Helical" evidence="9">
    <location>
        <begin position="411"/>
        <end position="439"/>
    </location>
</feature>
<dbReference type="InterPro" id="IPR001750">
    <property type="entry name" value="ND/Mrp_TM"/>
</dbReference>
<feature type="transmembrane region" description="Helical" evidence="9">
    <location>
        <begin position="78"/>
        <end position="99"/>
    </location>
</feature>
<dbReference type="PANTHER" id="PTHR42682:SF4">
    <property type="entry name" value="NADH-UBIQUINONE_PLASTOQUINONE"/>
    <property type="match status" value="1"/>
</dbReference>
<evidence type="ECO:0000313" key="12">
    <source>
        <dbReference type="EMBL" id="RGC48783.1"/>
    </source>
</evidence>
<feature type="transmembrane region" description="Helical" evidence="9">
    <location>
        <begin position="277"/>
        <end position="295"/>
    </location>
</feature>
<evidence type="ECO:0000256" key="2">
    <source>
        <dbReference type="ARBA" id="ARBA00008483"/>
    </source>
</evidence>
<dbReference type="GO" id="GO:0042773">
    <property type="term" value="P:ATP synthesis coupled electron transport"/>
    <property type="evidence" value="ECO:0007669"/>
    <property type="project" value="InterPro"/>
</dbReference>
<dbReference type="EMBL" id="QVFD01000004">
    <property type="protein sequence ID" value="RGC48783.1"/>
    <property type="molecule type" value="Genomic_DNA"/>
</dbReference>
<dbReference type="PRINTS" id="PR01437">
    <property type="entry name" value="NUOXDRDTASE4"/>
</dbReference>
<proteinExistence type="inferred from homology"/>
<keyword evidence="3" id="KW-1003">Cell membrane</keyword>
<keyword evidence="5 9" id="KW-1133">Transmembrane helix</keyword>
<evidence type="ECO:0000313" key="13">
    <source>
        <dbReference type="Proteomes" id="UP000261231"/>
    </source>
</evidence>
<evidence type="ECO:0000256" key="8">
    <source>
        <dbReference type="RuleBase" id="RU000320"/>
    </source>
</evidence>
<feature type="transmembrane region" description="Helical" evidence="9">
    <location>
        <begin position="459"/>
        <end position="479"/>
    </location>
</feature>
<evidence type="ECO:0000256" key="4">
    <source>
        <dbReference type="ARBA" id="ARBA00022692"/>
    </source>
</evidence>
<keyword evidence="6" id="KW-0560">Oxidoreductase</keyword>
<dbReference type="Pfam" id="PF00662">
    <property type="entry name" value="Proton_antipo_N"/>
    <property type="match status" value="1"/>
</dbReference>
<dbReference type="Pfam" id="PF00361">
    <property type="entry name" value="Proton_antipo_M"/>
    <property type="match status" value="1"/>
</dbReference>
<feature type="domain" description="NADH-Ubiquinone oxidoreductase (complex I) chain 5 N-terminal" evidence="11">
    <location>
        <begin position="71"/>
        <end position="112"/>
    </location>
</feature>
<feature type="transmembrane region" description="Helical" evidence="9">
    <location>
        <begin position="243"/>
        <end position="265"/>
    </location>
</feature>
<evidence type="ECO:0000259" key="11">
    <source>
        <dbReference type="Pfam" id="PF00662"/>
    </source>
</evidence>
<comment type="caution">
    <text evidence="12">The sequence shown here is derived from an EMBL/GenBank/DDBJ whole genome shotgun (WGS) entry which is preliminary data.</text>
</comment>
<evidence type="ECO:0000256" key="6">
    <source>
        <dbReference type="ARBA" id="ARBA00023002"/>
    </source>
</evidence>
<feature type="transmembrane region" description="Helical" evidence="9">
    <location>
        <begin position="6"/>
        <end position="28"/>
    </location>
</feature>
<dbReference type="InterPro" id="IPR052175">
    <property type="entry name" value="ComplexI-like_HydComp"/>
</dbReference>
<dbReference type="InterPro" id="IPR001516">
    <property type="entry name" value="Proton_antipo_N"/>
</dbReference>
<sequence length="491" mass="54244">MDINNYFLLFPVLLPIIAGVLLMFIKFGKREHMQLYILLILVIDLASIGWIALQPEDTLTLSQFFIAEGLHVFFHVDMLSKIFSVLIAFVWLMVGIASFEYMAHEKNEQRFYCFYLVVGGVLSALAFSGNLLTMYVFYEMMTLTSMPLVMHNLSHEAIMAGLKYLFYSVAGAFMVLFGFFLFNAEGRVLYFAPGGIINEPNPSGIMLFAVFLMIIGFGTKAGMFPMHGWLPTAHPVAPAPASAVLSGVITKAGVLGIIRSVYYVAGPDMIKGTWVQYTWIILSILTIFMGSMMAYKEKVLKKRLAYSTVSQVSYILFGLSVMQPIAFVGALMHVIFHSLVKNTLFVSAGAIICKTGKTKVRQLVGIGKEMPVTMWCFTFVSLTLIGIPPTSAFVSKWYLISGALDSGIPGLSWVGPVVLLISALLTAGYLLTISIKAFFPGEDYDYTKLVNHEPTWRMLLPMVVMTALAVILGIWPAGLMKIFADIAASVL</sequence>
<feature type="transmembrane region" description="Helical" evidence="9">
    <location>
        <begin position="35"/>
        <end position="53"/>
    </location>
</feature>
<comment type="subcellular location">
    <subcellularLocation>
        <location evidence="1">Cell membrane</location>
        <topology evidence="1">Multi-pass membrane protein</topology>
    </subcellularLocation>
    <subcellularLocation>
        <location evidence="8">Membrane</location>
        <topology evidence="8">Multi-pass membrane protein</topology>
    </subcellularLocation>
</comment>
<feature type="transmembrane region" description="Helical" evidence="9">
    <location>
        <begin position="165"/>
        <end position="184"/>
    </location>
</feature>
<evidence type="ECO:0000256" key="3">
    <source>
        <dbReference type="ARBA" id="ARBA00022475"/>
    </source>
</evidence>
<name>A0A3E2XPI6_9FIRM</name>
<evidence type="ECO:0000256" key="9">
    <source>
        <dbReference type="SAM" id="Phobius"/>
    </source>
</evidence>
<feature type="domain" description="NADH:quinone oxidoreductase/Mrp antiporter transmembrane" evidence="10">
    <location>
        <begin position="128"/>
        <end position="412"/>
    </location>
</feature>
<gene>
    <name evidence="12" type="ORF">DW747_05805</name>
</gene>
<dbReference type="GO" id="GO:0005886">
    <property type="term" value="C:plasma membrane"/>
    <property type="evidence" value="ECO:0007669"/>
    <property type="project" value="UniProtKB-SubCell"/>
</dbReference>
<keyword evidence="7 9" id="KW-0472">Membrane</keyword>
<protein>
    <submittedName>
        <fullName evidence="12">Proton-conducting membrane transporter</fullName>
    </submittedName>
</protein>
<evidence type="ECO:0000256" key="5">
    <source>
        <dbReference type="ARBA" id="ARBA00022989"/>
    </source>
</evidence>
<dbReference type="OrthoDB" id="9807568at2"/>
<dbReference type="InterPro" id="IPR003918">
    <property type="entry name" value="NADH_UbQ_OxRdtase"/>
</dbReference>
<keyword evidence="4 8" id="KW-0812">Transmembrane</keyword>
<dbReference type="Proteomes" id="UP000261231">
    <property type="component" value="Unassembled WGS sequence"/>
</dbReference>
<accession>A0A3E2XPI6</accession>
<feature type="transmembrane region" description="Helical" evidence="9">
    <location>
        <begin position="315"/>
        <end position="336"/>
    </location>
</feature>
<dbReference type="AlphaFoldDB" id="A0A3E2XPI6"/>
<feature type="transmembrane region" description="Helical" evidence="9">
    <location>
        <begin position="204"/>
        <end position="223"/>
    </location>
</feature>
<feature type="transmembrane region" description="Helical" evidence="9">
    <location>
        <begin position="111"/>
        <end position="129"/>
    </location>
</feature>
<dbReference type="RefSeq" id="WP_117539417.1">
    <property type="nucleotide sequence ID" value="NZ_QVFD01000004.1"/>
</dbReference>